<evidence type="ECO:0000256" key="8">
    <source>
        <dbReference type="SAM" id="Coils"/>
    </source>
</evidence>
<feature type="coiled-coil region" evidence="8">
    <location>
        <begin position="91"/>
        <end position="139"/>
    </location>
</feature>
<dbReference type="GO" id="GO:0005634">
    <property type="term" value="C:nucleus"/>
    <property type="evidence" value="ECO:0007669"/>
    <property type="project" value="TreeGrafter"/>
</dbReference>
<dbReference type="GO" id="GO:0007283">
    <property type="term" value="P:spermatogenesis"/>
    <property type="evidence" value="ECO:0007669"/>
    <property type="project" value="UniProtKB-KW"/>
</dbReference>
<dbReference type="GO" id="GO:0051256">
    <property type="term" value="P:mitotic spindle midzone assembly"/>
    <property type="evidence" value="ECO:0007669"/>
    <property type="project" value="TreeGrafter"/>
</dbReference>
<evidence type="ECO:0000256" key="1">
    <source>
        <dbReference type="ARBA" id="ARBA00022468"/>
    </source>
</evidence>
<protein>
    <submittedName>
        <fullName evidence="12">Rac GTPase-activating protein 1</fullName>
    </submittedName>
</protein>
<dbReference type="GO" id="GO:0008270">
    <property type="term" value="F:zinc ion binding"/>
    <property type="evidence" value="ECO:0007669"/>
    <property type="project" value="UniProtKB-KW"/>
</dbReference>
<evidence type="ECO:0000256" key="3">
    <source>
        <dbReference type="ARBA" id="ARBA00022723"/>
    </source>
</evidence>
<evidence type="ECO:0000256" key="6">
    <source>
        <dbReference type="ARBA" id="ARBA00022833"/>
    </source>
</evidence>
<keyword evidence="1" id="KW-0343">GTPase activation</keyword>
<dbReference type="SUPFAM" id="SSF48350">
    <property type="entry name" value="GTPase activation domain, GAP"/>
    <property type="match status" value="1"/>
</dbReference>
<dbReference type="AlphaFoldDB" id="A0A5N4DHW2"/>
<organism evidence="12 13">
    <name type="scientific">Camelus dromedarius</name>
    <name type="common">Dromedary</name>
    <name type="synonym">Arabian camel</name>
    <dbReference type="NCBI Taxonomy" id="9838"/>
    <lineage>
        <taxon>Eukaryota</taxon>
        <taxon>Metazoa</taxon>
        <taxon>Chordata</taxon>
        <taxon>Craniata</taxon>
        <taxon>Vertebrata</taxon>
        <taxon>Euteleostomi</taxon>
        <taxon>Mammalia</taxon>
        <taxon>Eutheria</taxon>
        <taxon>Laurasiatheria</taxon>
        <taxon>Artiodactyla</taxon>
        <taxon>Tylopoda</taxon>
        <taxon>Camelidae</taxon>
        <taxon>Camelus</taxon>
    </lineage>
</organism>
<evidence type="ECO:0000256" key="2">
    <source>
        <dbReference type="ARBA" id="ARBA00022473"/>
    </source>
</evidence>
<evidence type="ECO:0000256" key="9">
    <source>
        <dbReference type="SAM" id="MobiDB-lite"/>
    </source>
</evidence>
<evidence type="ECO:0000313" key="12">
    <source>
        <dbReference type="EMBL" id="KAB1270656.1"/>
    </source>
</evidence>
<dbReference type="GO" id="GO:0032154">
    <property type="term" value="C:cleavage furrow"/>
    <property type="evidence" value="ECO:0007669"/>
    <property type="project" value="TreeGrafter"/>
</dbReference>
<dbReference type="PROSITE" id="PS00479">
    <property type="entry name" value="ZF_DAG_PE_1"/>
    <property type="match status" value="1"/>
</dbReference>
<dbReference type="Gene3D" id="1.10.555.10">
    <property type="entry name" value="Rho GTPase activation protein"/>
    <property type="match status" value="1"/>
</dbReference>
<dbReference type="GO" id="GO:0097149">
    <property type="term" value="C:centralspindlin complex"/>
    <property type="evidence" value="ECO:0007669"/>
    <property type="project" value="TreeGrafter"/>
</dbReference>
<dbReference type="Pfam" id="PF00620">
    <property type="entry name" value="RhoGAP"/>
    <property type="match status" value="1"/>
</dbReference>
<dbReference type="InterPro" id="IPR008936">
    <property type="entry name" value="Rho_GTPase_activation_prot"/>
</dbReference>
<keyword evidence="2" id="KW-0217">Developmental protein</keyword>
<reference evidence="12 13" key="1">
    <citation type="journal article" date="2019" name="Mol. Ecol. Resour.">
        <title>Improving Illumina assemblies with Hi-C and long reads: an example with the North African dromedary.</title>
        <authorList>
            <person name="Elbers J.P."/>
            <person name="Rogers M.F."/>
            <person name="Perelman P.L."/>
            <person name="Proskuryakova A.A."/>
            <person name="Serdyukova N.A."/>
            <person name="Johnson W.E."/>
            <person name="Horin P."/>
            <person name="Corander J."/>
            <person name="Murphy D."/>
            <person name="Burger P.A."/>
        </authorList>
    </citation>
    <scope>NUCLEOTIDE SEQUENCE [LARGE SCALE GENOMIC DNA]</scope>
    <source>
        <strain evidence="12">Drom800</strain>
        <tissue evidence="12">Blood</tissue>
    </source>
</reference>
<name>A0A5N4DHW2_CAMDR</name>
<dbReference type="PANTHER" id="PTHR46199">
    <property type="entry name" value="RAC GTPASE-ACTIVATING PROTEIN 1"/>
    <property type="match status" value="1"/>
</dbReference>
<keyword evidence="4" id="KW-0863">Zinc-finger</keyword>
<dbReference type="GO" id="GO:0000281">
    <property type="term" value="P:mitotic cytokinesis"/>
    <property type="evidence" value="ECO:0007669"/>
    <property type="project" value="TreeGrafter"/>
</dbReference>
<dbReference type="GO" id="GO:0007266">
    <property type="term" value="P:Rho protein signal transduction"/>
    <property type="evidence" value="ECO:0007669"/>
    <property type="project" value="TreeGrafter"/>
</dbReference>
<dbReference type="EMBL" id="JWIN03000012">
    <property type="protein sequence ID" value="KAB1270656.1"/>
    <property type="molecule type" value="Genomic_DNA"/>
</dbReference>
<dbReference type="Proteomes" id="UP000299084">
    <property type="component" value="Unassembled WGS sequence"/>
</dbReference>
<evidence type="ECO:0000256" key="7">
    <source>
        <dbReference type="ARBA" id="ARBA00022871"/>
    </source>
</evidence>
<dbReference type="Gene3D" id="3.30.60.20">
    <property type="match status" value="1"/>
</dbReference>
<dbReference type="InterPro" id="IPR000198">
    <property type="entry name" value="RhoGAP_dom"/>
</dbReference>
<dbReference type="GO" id="GO:0030154">
    <property type="term" value="P:cell differentiation"/>
    <property type="evidence" value="ECO:0007669"/>
    <property type="project" value="UniProtKB-KW"/>
</dbReference>
<keyword evidence="13" id="KW-1185">Reference proteome</keyword>
<dbReference type="InterPro" id="IPR046349">
    <property type="entry name" value="C1-like_sf"/>
</dbReference>
<evidence type="ECO:0000256" key="5">
    <source>
        <dbReference type="ARBA" id="ARBA00022782"/>
    </source>
</evidence>
<evidence type="ECO:0000256" key="4">
    <source>
        <dbReference type="ARBA" id="ARBA00022771"/>
    </source>
</evidence>
<dbReference type="SMART" id="SM00109">
    <property type="entry name" value="C1"/>
    <property type="match status" value="1"/>
</dbReference>
<accession>A0A5N4DHW2</accession>
<feature type="domain" description="Phorbol-ester/DAG-type" evidence="10">
    <location>
        <begin position="323"/>
        <end position="372"/>
    </location>
</feature>
<sequence>MSQIKINIQGIPNKLRATGLSYERGRAGERNRKMDTTMLNLRNLFEQLVRRVEILSEGNELQFIQLAKDFEDFRKKWQRTDHELGKYKDLLMKAETERSALDVKLKHARNQVDVEIKRRQRAEADCEKLERQIQLIREMLMCDTSGSIQLSEEQKSALAFLNRGQPSSGNAGNKRLSTIDESGSILSDISFDKTDESLDWDSSLVKTFKLKKREKRRSSSRQFIDGPPGPIKKTRSIGSTVDQGNESIVAKTTVTVPNDGGPIEAVSTIETVPYWTRSRRKTGPGVCTLQPWNSDSTLSSRQLEPRTETDGPSTPQSNGGMRLHDFVSKTVIKPESCVPCGKRIKFGKLSLKCRDCRVVSHPECRDRCPLPCIPTLIGTPVKIGEGMLADYVSQTSPMIPSIVVHCVNEIEQRGLTETGLYRISGCDRTVKELKEKFLRVKTVPLLSKVDDIHAV</sequence>
<feature type="compositionally biased region" description="Polar residues" evidence="9">
    <location>
        <begin position="290"/>
        <end position="302"/>
    </location>
</feature>
<feature type="domain" description="Rho-GAP" evidence="11">
    <location>
        <begin position="386"/>
        <end position="455"/>
    </location>
</feature>
<dbReference type="SUPFAM" id="SSF57889">
    <property type="entry name" value="Cysteine-rich domain"/>
    <property type="match status" value="1"/>
</dbReference>
<evidence type="ECO:0000259" key="10">
    <source>
        <dbReference type="PROSITE" id="PS50081"/>
    </source>
</evidence>
<feature type="region of interest" description="Disordered" evidence="9">
    <location>
        <begin position="280"/>
        <end position="322"/>
    </location>
</feature>
<gene>
    <name evidence="12" type="ORF">Cadr_000016866</name>
</gene>
<proteinExistence type="predicted"/>
<dbReference type="Pfam" id="PF00130">
    <property type="entry name" value="C1_1"/>
    <property type="match status" value="1"/>
</dbReference>
<evidence type="ECO:0000259" key="11">
    <source>
        <dbReference type="PROSITE" id="PS50238"/>
    </source>
</evidence>
<keyword evidence="3" id="KW-0479">Metal-binding</keyword>
<dbReference type="GO" id="GO:0005096">
    <property type="term" value="F:GTPase activator activity"/>
    <property type="evidence" value="ECO:0007669"/>
    <property type="project" value="UniProtKB-KW"/>
</dbReference>
<dbReference type="PROSITE" id="PS50081">
    <property type="entry name" value="ZF_DAG_PE_2"/>
    <property type="match status" value="1"/>
</dbReference>
<evidence type="ECO:0000313" key="13">
    <source>
        <dbReference type="Proteomes" id="UP000299084"/>
    </source>
</evidence>
<keyword evidence="5" id="KW-0221">Differentiation</keyword>
<dbReference type="GO" id="GO:0051233">
    <property type="term" value="C:spindle midzone"/>
    <property type="evidence" value="ECO:0007669"/>
    <property type="project" value="TreeGrafter"/>
</dbReference>
<comment type="caution">
    <text evidence="12">The sequence shown here is derived from an EMBL/GenBank/DDBJ whole genome shotgun (WGS) entry which is preliminary data.</text>
</comment>
<keyword evidence="8" id="KW-0175">Coiled coil</keyword>
<keyword evidence="6" id="KW-0862">Zinc</keyword>
<dbReference type="CDD" id="cd20821">
    <property type="entry name" value="C1_MgcRacGAP"/>
    <property type="match status" value="1"/>
</dbReference>
<dbReference type="PANTHER" id="PTHR46199:SF3">
    <property type="entry name" value="RAC GTPASE-ACTIVATING PROTEIN 1"/>
    <property type="match status" value="1"/>
</dbReference>
<dbReference type="FunFam" id="3.30.60.20:FF:000033">
    <property type="entry name" value="Rac GTPase-activating protein 1"/>
    <property type="match status" value="1"/>
</dbReference>
<dbReference type="InterPro" id="IPR002219">
    <property type="entry name" value="PKC_DAG/PE"/>
</dbReference>
<dbReference type="PROSITE" id="PS50238">
    <property type="entry name" value="RHOGAP"/>
    <property type="match status" value="1"/>
</dbReference>
<feature type="compositionally biased region" description="Polar residues" evidence="9">
    <location>
        <begin position="310"/>
        <end position="319"/>
    </location>
</feature>
<dbReference type="GO" id="GO:0030496">
    <property type="term" value="C:midbody"/>
    <property type="evidence" value="ECO:0007669"/>
    <property type="project" value="TreeGrafter"/>
</dbReference>
<keyword evidence="7" id="KW-0744">Spermatogenesis</keyword>
<dbReference type="STRING" id="9838.ENSCDRP00005007187"/>
<feature type="region of interest" description="Disordered" evidence="9">
    <location>
        <begin position="216"/>
        <end position="244"/>
    </location>
</feature>